<dbReference type="STRING" id="525904.Tter_0970"/>
<organism evidence="1 2">
    <name type="scientific">Thermobaculum terrenum (strain ATCC BAA-798 / CCMEE 7001 / YNP1)</name>
    <dbReference type="NCBI Taxonomy" id="525904"/>
    <lineage>
        <taxon>Bacteria</taxon>
        <taxon>Bacillati</taxon>
        <taxon>Chloroflexota</taxon>
        <taxon>Chloroflexia</taxon>
        <taxon>Candidatus Thermobaculales</taxon>
        <taxon>Candidatus Thermobaculaceae</taxon>
        <taxon>Thermobaculum</taxon>
    </lineage>
</organism>
<keyword evidence="2" id="KW-1185">Reference proteome</keyword>
<reference evidence="2" key="1">
    <citation type="journal article" date="2010" name="Stand. Genomic Sci.">
        <title>Complete genome sequence of 'Thermobaculum terrenum' type strain (YNP1).</title>
        <authorList>
            <person name="Kiss H."/>
            <person name="Cleland D."/>
            <person name="Lapidus A."/>
            <person name="Lucas S."/>
            <person name="Glavina Del Rio T."/>
            <person name="Nolan M."/>
            <person name="Tice H."/>
            <person name="Han C."/>
            <person name="Goodwin L."/>
            <person name="Pitluck S."/>
            <person name="Liolios K."/>
            <person name="Ivanova N."/>
            <person name="Mavromatis K."/>
            <person name="Ovchinnikova G."/>
            <person name="Pati A."/>
            <person name="Chen A."/>
            <person name="Palaniappan K."/>
            <person name="Land M."/>
            <person name="Hauser L."/>
            <person name="Chang Y."/>
            <person name="Jeffries C."/>
            <person name="Lu M."/>
            <person name="Brettin T."/>
            <person name="Detter J."/>
            <person name="Goker M."/>
            <person name="Tindall B."/>
            <person name="Beck B."/>
            <person name="McDermott T."/>
            <person name="Woyke T."/>
            <person name="Bristow J."/>
            <person name="Eisen J."/>
            <person name="Markowitz V."/>
            <person name="Hugenholtz P."/>
            <person name="Kyrpides N."/>
            <person name="Klenk H."/>
            <person name="Cheng J."/>
        </authorList>
    </citation>
    <scope>NUCLEOTIDE SEQUENCE [LARGE SCALE GENOMIC DNA]</scope>
    <source>
        <strain evidence="2">ATCC BAA-798 / YNP1</strain>
    </source>
</reference>
<dbReference type="AlphaFoldDB" id="D1CG31"/>
<dbReference type="eggNOG" id="COG4012">
    <property type="taxonomic scope" value="Bacteria"/>
</dbReference>
<protein>
    <recommendedName>
        <fullName evidence="3">Pyruvate formate lyase-activating protein</fullName>
    </recommendedName>
</protein>
<dbReference type="EMBL" id="CP001825">
    <property type="protein sequence ID" value="ACZ41887.1"/>
    <property type="molecule type" value="Genomic_DNA"/>
</dbReference>
<evidence type="ECO:0008006" key="3">
    <source>
        <dbReference type="Google" id="ProtNLM"/>
    </source>
</evidence>
<proteinExistence type="predicted"/>
<dbReference type="KEGG" id="ttr:Tter_0970"/>
<dbReference type="Pfam" id="PF08735">
    <property type="entry name" value="DUF1786"/>
    <property type="match status" value="1"/>
</dbReference>
<dbReference type="RefSeq" id="WP_012874922.1">
    <property type="nucleotide sequence ID" value="NC_013525.1"/>
</dbReference>
<sequence length="372" mass="40685">MRILAIDVGTGTQDILLFDTEQTVENALKMVMPSPTLMVSRRIRQATSRRLSILFCGYQMGGGPSAWALRDHALAGLPAFATPEAAQTLDDDLSKVESLGIKIVSDDEVKNLKVDVVIRSGDVMLEQILSAYAFFGVDAKFDVIAVAVFDHGKAPPDISDRKFRFDYIRKVIANGEGLAGFAYRRDDVPQSMSRLAAVAAQLGGYTDAIVMDTAPAAILGALEDPASWPDDQYSSVVVNVGNFHSLAFHIDEQGVLGLFEHHTGEISPGFLEELLVELASGQLTNQKVFDSMGHGAEIFRIPDSGSAKYVVVGPQRNVLYGSDLKPYFAAPYGDQMLVGCYGLLRAVAYRFPNYREEIVTSLERKEVIQPDW</sequence>
<name>D1CG31_THET1</name>
<dbReference type="Proteomes" id="UP000000323">
    <property type="component" value="Chromosome 1"/>
</dbReference>
<accession>D1CG31</accession>
<gene>
    <name evidence="1" type="ordered locus">Tter_0970</name>
</gene>
<evidence type="ECO:0000313" key="1">
    <source>
        <dbReference type="EMBL" id="ACZ41887.1"/>
    </source>
</evidence>
<dbReference type="HOGENOM" id="CLU_803466_0_0_0"/>
<dbReference type="InterPro" id="IPR014846">
    <property type="entry name" value="DUF1786_pyruvate_format-lyase"/>
</dbReference>
<evidence type="ECO:0000313" key="2">
    <source>
        <dbReference type="Proteomes" id="UP000000323"/>
    </source>
</evidence>
<dbReference type="PIRSF" id="PIRSF029129">
    <property type="entry name" value="DUF1786_pyruvate_format-lyase"/>
    <property type="match status" value="1"/>
</dbReference>
<dbReference type="OrthoDB" id="9777509at2"/>